<dbReference type="Proteomes" id="UP001075354">
    <property type="component" value="Unassembled WGS sequence"/>
</dbReference>
<comment type="caution">
    <text evidence="1">The sequence shown here is derived from an EMBL/GenBank/DDBJ whole genome shotgun (WGS) entry which is preliminary data.</text>
</comment>
<name>A0AAV7X3D9_9NEOP</name>
<organism evidence="1 2">
    <name type="scientific">Megalurothrips usitatus</name>
    <name type="common">bean blossom thrips</name>
    <dbReference type="NCBI Taxonomy" id="439358"/>
    <lineage>
        <taxon>Eukaryota</taxon>
        <taxon>Metazoa</taxon>
        <taxon>Ecdysozoa</taxon>
        <taxon>Arthropoda</taxon>
        <taxon>Hexapoda</taxon>
        <taxon>Insecta</taxon>
        <taxon>Pterygota</taxon>
        <taxon>Neoptera</taxon>
        <taxon>Paraneoptera</taxon>
        <taxon>Thysanoptera</taxon>
        <taxon>Terebrantia</taxon>
        <taxon>Thripoidea</taxon>
        <taxon>Thripidae</taxon>
        <taxon>Megalurothrips</taxon>
    </lineage>
</organism>
<dbReference type="AlphaFoldDB" id="A0AAV7X3D9"/>
<sequence length="91" mass="10088">MAGDKGRWRCGGCGKEGQFPLEYTTKLDDELDDILEARCGALDKLEAFVDAHLWPRGRLHDTHHLILKAKCAMAMLPGHVDEDSLGKRAAD</sequence>
<protein>
    <submittedName>
        <fullName evidence="1">Uncharacterized protein</fullName>
    </submittedName>
</protein>
<keyword evidence="2" id="KW-1185">Reference proteome</keyword>
<evidence type="ECO:0000313" key="1">
    <source>
        <dbReference type="EMBL" id="KAJ1519001.1"/>
    </source>
</evidence>
<proteinExistence type="predicted"/>
<accession>A0AAV7X3D9</accession>
<evidence type="ECO:0000313" key="2">
    <source>
        <dbReference type="Proteomes" id="UP001075354"/>
    </source>
</evidence>
<gene>
    <name evidence="1" type="ORF">ONE63_011382</name>
</gene>
<dbReference type="EMBL" id="JAPTSV010000795">
    <property type="protein sequence ID" value="KAJ1519001.1"/>
    <property type="molecule type" value="Genomic_DNA"/>
</dbReference>
<reference evidence="1" key="1">
    <citation type="submission" date="2022-12" db="EMBL/GenBank/DDBJ databases">
        <title>Chromosome-level genome assembly of the bean flower thrips Megalurothrips usitatus.</title>
        <authorList>
            <person name="Ma L."/>
            <person name="Liu Q."/>
            <person name="Li H."/>
            <person name="Cai W."/>
        </authorList>
    </citation>
    <scope>NUCLEOTIDE SEQUENCE</scope>
    <source>
        <strain evidence="1">Cailab_2022a</strain>
    </source>
</reference>